<evidence type="ECO:0000313" key="6">
    <source>
        <dbReference type="EMBL" id="KAK5611324.1"/>
    </source>
</evidence>
<organism evidence="6 7">
    <name type="scientific">Crenichthys baileyi</name>
    <name type="common">White River springfish</name>
    <dbReference type="NCBI Taxonomy" id="28760"/>
    <lineage>
        <taxon>Eukaryota</taxon>
        <taxon>Metazoa</taxon>
        <taxon>Chordata</taxon>
        <taxon>Craniata</taxon>
        <taxon>Vertebrata</taxon>
        <taxon>Euteleostomi</taxon>
        <taxon>Actinopterygii</taxon>
        <taxon>Neopterygii</taxon>
        <taxon>Teleostei</taxon>
        <taxon>Neoteleostei</taxon>
        <taxon>Acanthomorphata</taxon>
        <taxon>Ovalentaria</taxon>
        <taxon>Atherinomorphae</taxon>
        <taxon>Cyprinodontiformes</taxon>
        <taxon>Goodeidae</taxon>
        <taxon>Crenichthys</taxon>
    </lineage>
</organism>
<feature type="compositionally biased region" description="Basic and acidic residues" evidence="4">
    <location>
        <begin position="322"/>
        <end position="336"/>
    </location>
</feature>
<feature type="compositionally biased region" description="Basic and acidic residues" evidence="4">
    <location>
        <begin position="493"/>
        <end position="503"/>
    </location>
</feature>
<proteinExistence type="predicted"/>
<evidence type="ECO:0000313" key="7">
    <source>
        <dbReference type="Proteomes" id="UP001311232"/>
    </source>
</evidence>
<dbReference type="PANTHER" id="PTHR13017:SF0">
    <property type="entry name" value="METHENYLTETRAHYDROFOLATE SYNTHASE DOMAIN-CONTAINING PROTEIN"/>
    <property type="match status" value="1"/>
</dbReference>
<gene>
    <name evidence="6" type="ORF">CRENBAI_018536</name>
</gene>
<dbReference type="SUPFAM" id="SSF100950">
    <property type="entry name" value="NagB/RpiA/CoA transferase-like"/>
    <property type="match status" value="1"/>
</dbReference>
<comment type="caution">
    <text evidence="6">The sequence shown here is derived from an EMBL/GenBank/DDBJ whole genome shotgun (WGS) entry which is preliminary data.</text>
</comment>
<sequence length="503" mass="55434">MLVLTWEIFQRRSVLKKQLFSNTSNIMEPVLKINPGVSKWDIRQRVWDYIEENNLANFPRPVHNRIPNFKGAFGACGKVAELQAFAQTTEVKVDPDKPLEGARFAVLQAQKTLLVPTPRLRSGLFNKITPPQGANKEELRVCSSSQGVKDFSVPVGLDAKVKVDLVVVGSVAVSEKGCRIGKGEGYADMEWAMMASMGAIHESTVVVTVVHDCQVVDIPEKLIGSHDLTVDYILTPTRVIKTECKLPKPLGIIWTKLDAEKLEKIPILKKVRALEEQAGKDVTLGTQSHAAEAGLQSNQPKRQPRWRPRRNTQQDAEGETSQESRREKKGEGEQKARQQPVRVRKESRGSGKGDEEGEAGKVVKGRSRRMVKEQGPEEGGGEATSQRKFPQSVTTVYLGGIPAGLRVSELKAALRERKAAPLRLTWQGAQHRAFLDYSDPQVADQVLEALQGLSLNGHSLQVELAKSQRGHKRSGQGQKPSVAAKSKTAPPDTKIDTAKEAEQ</sequence>
<dbReference type="InterPro" id="IPR012677">
    <property type="entry name" value="Nucleotide-bd_a/b_plait_sf"/>
</dbReference>
<dbReference type="InterPro" id="IPR000504">
    <property type="entry name" value="RRM_dom"/>
</dbReference>
<dbReference type="InterPro" id="IPR002698">
    <property type="entry name" value="FTHF_cligase"/>
</dbReference>
<feature type="domain" description="RRM" evidence="5">
    <location>
        <begin position="394"/>
        <end position="467"/>
    </location>
</feature>
<dbReference type="GO" id="GO:0005737">
    <property type="term" value="C:cytoplasm"/>
    <property type="evidence" value="ECO:0007669"/>
    <property type="project" value="TreeGrafter"/>
</dbReference>
<dbReference type="SMART" id="SM00360">
    <property type="entry name" value="RRM"/>
    <property type="match status" value="1"/>
</dbReference>
<feature type="region of interest" description="Disordered" evidence="4">
    <location>
        <begin position="289"/>
        <end position="388"/>
    </location>
</feature>
<dbReference type="Proteomes" id="UP001311232">
    <property type="component" value="Unassembled WGS sequence"/>
</dbReference>
<reference evidence="6 7" key="1">
    <citation type="submission" date="2021-06" db="EMBL/GenBank/DDBJ databases">
        <authorList>
            <person name="Palmer J.M."/>
        </authorList>
    </citation>
    <scope>NUCLEOTIDE SEQUENCE [LARGE SCALE GENOMIC DNA]</scope>
    <source>
        <strain evidence="6 7">MEX-2019</strain>
        <tissue evidence="6">Muscle</tissue>
    </source>
</reference>
<dbReference type="InterPro" id="IPR034359">
    <property type="entry name" value="MTHFSD_RRM"/>
</dbReference>
<dbReference type="Pfam" id="PF01812">
    <property type="entry name" value="5-FTHF_cyc-lig"/>
    <property type="match status" value="1"/>
</dbReference>
<dbReference type="AlphaFoldDB" id="A0AAV9RQK7"/>
<dbReference type="EMBL" id="JAHHUM010001486">
    <property type="protein sequence ID" value="KAK5611324.1"/>
    <property type="molecule type" value="Genomic_DNA"/>
</dbReference>
<dbReference type="GO" id="GO:0003723">
    <property type="term" value="F:RNA binding"/>
    <property type="evidence" value="ECO:0007669"/>
    <property type="project" value="UniProtKB-UniRule"/>
</dbReference>
<dbReference type="SUPFAM" id="SSF54928">
    <property type="entry name" value="RNA-binding domain, RBD"/>
    <property type="match status" value="1"/>
</dbReference>
<accession>A0AAV9RQK7</accession>
<dbReference type="Gene3D" id="3.40.50.10420">
    <property type="entry name" value="NagB/RpiA/CoA transferase-like"/>
    <property type="match status" value="1"/>
</dbReference>
<dbReference type="CDD" id="cd12270">
    <property type="entry name" value="RRM_MTHFSD"/>
    <property type="match status" value="1"/>
</dbReference>
<evidence type="ECO:0000256" key="2">
    <source>
        <dbReference type="ARBA" id="ARBA00022884"/>
    </source>
</evidence>
<name>A0AAV9RQK7_9TELE</name>
<dbReference type="PROSITE" id="PS50102">
    <property type="entry name" value="RRM"/>
    <property type="match status" value="1"/>
</dbReference>
<dbReference type="PANTHER" id="PTHR13017">
    <property type="entry name" value="5-FORMYLTETRAHYDROFOLATE CYCLO-LIGASE-RELATED"/>
    <property type="match status" value="1"/>
</dbReference>
<dbReference type="InterPro" id="IPR024185">
    <property type="entry name" value="FTHF_cligase-like_sf"/>
</dbReference>
<evidence type="ECO:0000259" key="5">
    <source>
        <dbReference type="PROSITE" id="PS50102"/>
    </source>
</evidence>
<keyword evidence="7" id="KW-1185">Reference proteome</keyword>
<evidence type="ECO:0000256" key="4">
    <source>
        <dbReference type="SAM" id="MobiDB-lite"/>
    </source>
</evidence>
<dbReference type="InterPro" id="IPR037171">
    <property type="entry name" value="NagB/RpiA_transferase-like"/>
</dbReference>
<keyword evidence="2 3" id="KW-0694">RNA-binding</keyword>
<evidence type="ECO:0000256" key="3">
    <source>
        <dbReference type="PROSITE-ProRule" id="PRU00176"/>
    </source>
</evidence>
<feature type="region of interest" description="Disordered" evidence="4">
    <location>
        <begin position="464"/>
        <end position="503"/>
    </location>
</feature>
<evidence type="ECO:0000256" key="1">
    <source>
        <dbReference type="ARBA" id="ARBA00015518"/>
    </source>
</evidence>
<dbReference type="Gene3D" id="3.30.70.330">
    <property type="match status" value="1"/>
</dbReference>
<feature type="compositionally biased region" description="Basic and acidic residues" evidence="4">
    <location>
        <begin position="343"/>
        <end position="361"/>
    </location>
</feature>
<dbReference type="FunFam" id="3.40.50.10420:FF:000001">
    <property type="entry name" value="Methenyltetrahydrofolate synthase domain-containing protein"/>
    <property type="match status" value="1"/>
</dbReference>
<protein>
    <recommendedName>
        <fullName evidence="1">Methenyltetrahydrofolate synthase domain-containing protein</fullName>
    </recommendedName>
</protein>
<dbReference type="FunFam" id="3.30.70.330:FF:000393">
    <property type="entry name" value="Methenyltetrahydrofolate synthetase domain containing"/>
    <property type="match status" value="1"/>
</dbReference>
<dbReference type="InterPro" id="IPR035979">
    <property type="entry name" value="RBD_domain_sf"/>
</dbReference>